<name>A0A9X6RL00_HYPEX</name>
<gene>
    <name evidence="1" type="ORF">BV898_15953</name>
</gene>
<accession>A0A9X6RL00</accession>
<protein>
    <submittedName>
        <fullName evidence="1">Uncharacterized protein</fullName>
    </submittedName>
</protein>
<proteinExistence type="predicted"/>
<evidence type="ECO:0000313" key="1">
    <source>
        <dbReference type="EMBL" id="OWA51472.1"/>
    </source>
</evidence>
<keyword evidence="2" id="KW-1185">Reference proteome</keyword>
<reference evidence="2" key="1">
    <citation type="submission" date="2017-01" db="EMBL/GenBank/DDBJ databases">
        <title>Comparative genomics of anhydrobiosis in the tardigrade Hypsibius dujardini.</title>
        <authorList>
            <person name="Yoshida Y."/>
            <person name="Koutsovoulos G."/>
            <person name="Laetsch D."/>
            <person name="Stevens L."/>
            <person name="Kumar S."/>
            <person name="Horikawa D."/>
            <person name="Ishino K."/>
            <person name="Komine S."/>
            <person name="Tomita M."/>
            <person name="Blaxter M."/>
            <person name="Arakawa K."/>
        </authorList>
    </citation>
    <scope>NUCLEOTIDE SEQUENCE [LARGE SCALE GENOMIC DNA]</scope>
    <source>
        <strain evidence="2">Z151</strain>
    </source>
</reference>
<dbReference type="AlphaFoldDB" id="A0A9X6RL00"/>
<organism evidence="1 2">
    <name type="scientific">Hypsibius exemplaris</name>
    <name type="common">Freshwater tardigrade</name>
    <dbReference type="NCBI Taxonomy" id="2072580"/>
    <lineage>
        <taxon>Eukaryota</taxon>
        <taxon>Metazoa</taxon>
        <taxon>Ecdysozoa</taxon>
        <taxon>Tardigrada</taxon>
        <taxon>Eutardigrada</taxon>
        <taxon>Parachela</taxon>
        <taxon>Hypsibioidea</taxon>
        <taxon>Hypsibiidae</taxon>
        <taxon>Hypsibius</taxon>
    </lineage>
</organism>
<sequence>MKNLRRGQAVFEEEQGLVGNQERQSINEKSDGRRFLRDGCTDTIGQQWGTQQLQILRRREIDVRSKVPDSCCCSCPRRVVPTVDENLAFGEIQFQADFFPHLLHVM</sequence>
<dbReference type="EMBL" id="MTYJ01000228">
    <property type="protein sequence ID" value="OWA51472.1"/>
    <property type="molecule type" value="Genomic_DNA"/>
</dbReference>
<evidence type="ECO:0000313" key="2">
    <source>
        <dbReference type="Proteomes" id="UP000192578"/>
    </source>
</evidence>
<comment type="caution">
    <text evidence="1">The sequence shown here is derived from an EMBL/GenBank/DDBJ whole genome shotgun (WGS) entry which is preliminary data.</text>
</comment>
<dbReference type="Proteomes" id="UP000192578">
    <property type="component" value="Unassembled WGS sequence"/>
</dbReference>